<gene>
    <name evidence="2" type="ORF">PVK06_003308</name>
</gene>
<dbReference type="EMBL" id="JARKNE010000001">
    <property type="protein sequence ID" value="KAK5847007.1"/>
    <property type="molecule type" value="Genomic_DNA"/>
</dbReference>
<feature type="coiled-coil region" evidence="1">
    <location>
        <begin position="21"/>
        <end position="48"/>
    </location>
</feature>
<protein>
    <submittedName>
        <fullName evidence="2">Uncharacterized protein</fullName>
    </submittedName>
</protein>
<evidence type="ECO:0000313" key="2">
    <source>
        <dbReference type="EMBL" id="KAK5847007.1"/>
    </source>
</evidence>
<evidence type="ECO:0000256" key="1">
    <source>
        <dbReference type="SAM" id="Coils"/>
    </source>
</evidence>
<name>A0ABR0R724_GOSAR</name>
<evidence type="ECO:0000313" key="3">
    <source>
        <dbReference type="Proteomes" id="UP001358586"/>
    </source>
</evidence>
<keyword evidence="1" id="KW-0175">Coiled coil</keyword>
<dbReference type="Proteomes" id="UP001358586">
    <property type="component" value="Chromosome 1"/>
</dbReference>
<organism evidence="2 3">
    <name type="scientific">Gossypium arboreum</name>
    <name type="common">Tree cotton</name>
    <name type="synonym">Gossypium nanking</name>
    <dbReference type="NCBI Taxonomy" id="29729"/>
    <lineage>
        <taxon>Eukaryota</taxon>
        <taxon>Viridiplantae</taxon>
        <taxon>Streptophyta</taxon>
        <taxon>Embryophyta</taxon>
        <taxon>Tracheophyta</taxon>
        <taxon>Spermatophyta</taxon>
        <taxon>Magnoliopsida</taxon>
        <taxon>eudicotyledons</taxon>
        <taxon>Gunneridae</taxon>
        <taxon>Pentapetalae</taxon>
        <taxon>rosids</taxon>
        <taxon>malvids</taxon>
        <taxon>Malvales</taxon>
        <taxon>Malvaceae</taxon>
        <taxon>Malvoideae</taxon>
        <taxon>Gossypium</taxon>
    </lineage>
</organism>
<keyword evidence="3" id="KW-1185">Reference proteome</keyword>
<reference evidence="2 3" key="1">
    <citation type="submission" date="2023-03" db="EMBL/GenBank/DDBJ databases">
        <title>WGS of Gossypium arboreum.</title>
        <authorList>
            <person name="Yu D."/>
        </authorList>
    </citation>
    <scope>NUCLEOTIDE SEQUENCE [LARGE SCALE GENOMIC DNA]</scope>
    <source>
        <tissue evidence="2">Leaf</tissue>
    </source>
</reference>
<proteinExistence type="predicted"/>
<accession>A0ABR0R724</accession>
<sequence>MKGSEVDSIEDSDSGSNGEFLKTYMIMLRNLEQENGHLKKENTILVKQIKAKELLLTKEMYNLVKIQKELVATKLMLGKFNSNNSKLD</sequence>
<comment type="caution">
    <text evidence="2">The sequence shown here is derived from an EMBL/GenBank/DDBJ whole genome shotgun (WGS) entry which is preliminary data.</text>
</comment>